<dbReference type="PROSITE" id="PS50994">
    <property type="entry name" value="INTEGRASE"/>
    <property type="match status" value="1"/>
</dbReference>
<evidence type="ECO:0000259" key="1">
    <source>
        <dbReference type="PROSITE" id="PS50994"/>
    </source>
</evidence>
<dbReference type="GO" id="GO:0003676">
    <property type="term" value="F:nucleic acid binding"/>
    <property type="evidence" value="ECO:0007669"/>
    <property type="project" value="InterPro"/>
</dbReference>
<feature type="domain" description="Integrase catalytic" evidence="1">
    <location>
        <begin position="142"/>
        <end position="299"/>
    </location>
</feature>
<dbReference type="GO" id="GO:0005829">
    <property type="term" value="C:cytosol"/>
    <property type="evidence" value="ECO:0007669"/>
    <property type="project" value="TreeGrafter"/>
</dbReference>
<dbReference type="GO" id="GO:0004803">
    <property type="term" value="F:transposase activity"/>
    <property type="evidence" value="ECO:0007669"/>
    <property type="project" value="TreeGrafter"/>
</dbReference>
<dbReference type="PANTHER" id="PTHR10948">
    <property type="entry name" value="TRANSPOSASE"/>
    <property type="match status" value="1"/>
</dbReference>
<dbReference type="InterPro" id="IPR051917">
    <property type="entry name" value="Transposase-Integrase"/>
</dbReference>
<dbReference type="GO" id="GO:0015074">
    <property type="term" value="P:DNA integration"/>
    <property type="evidence" value="ECO:0007669"/>
    <property type="project" value="InterPro"/>
</dbReference>
<dbReference type="AlphaFoldDB" id="O74034"/>
<reference evidence="2" key="1">
    <citation type="journal article" date="1998" name="FEBS Lett.">
        <title>Cloning and sequencing of ISC1041 from the archaeon Sulfolobus solfataricus MT-4, a new member of the IS30 family of insertion elements.</title>
        <authorList>
            <person name="Ammendola S."/>
            <person name="Politi L."/>
            <person name="Scandurra R."/>
        </authorList>
    </citation>
    <scope>NUCLEOTIDE SEQUENCE</scope>
    <source>
        <strain evidence="2">MT-4</strain>
    </source>
</reference>
<accession>O74034</accession>
<dbReference type="SUPFAM" id="SSF53098">
    <property type="entry name" value="Ribonuclease H-like"/>
    <property type="match status" value="1"/>
</dbReference>
<dbReference type="InterPro" id="IPR053392">
    <property type="entry name" value="Transposase_IS30-like"/>
</dbReference>
<dbReference type="NCBIfam" id="NF033563">
    <property type="entry name" value="transpos_IS30"/>
    <property type="match status" value="1"/>
</dbReference>
<sequence length="311" mass="36223">MLESRKEGFSARKFAELIKRHPSTVIYRELKRNSINDVYLARYASDNTFARLDCGTENSKSIQSSGNLLLLKAIPWFMGLSGNTETLLTSRVHVTKEWEPLKKDLLSCLRHVKKAVKRNWKNLKKILYYRINNYFRCDGPSRSSRKKNTGHWERDLIKWKDNKSSIRTFIDLKIHGSVSSEHYLMAKGRIRGRGLTEALKYLPAERAKTLTYDRGREMAEHKILEEDLGIDVYFCDPHSPWQKGTCENMNGLIRQYLPKGIDLNQADQHYLNQVAMSLNTRPRKALVGFTIEKFAQLVVIIRLFKLSHLMF</sequence>
<dbReference type="InterPro" id="IPR012337">
    <property type="entry name" value="RNaseH-like_sf"/>
</dbReference>
<dbReference type="GO" id="GO:0032196">
    <property type="term" value="P:transposition"/>
    <property type="evidence" value="ECO:0007669"/>
    <property type="project" value="TreeGrafter"/>
</dbReference>
<protein>
    <submittedName>
        <fullName evidence="2">Transposase</fullName>
    </submittedName>
</protein>
<dbReference type="PANTHER" id="PTHR10948:SF23">
    <property type="entry name" value="TRANSPOSASE INSI FOR INSERTION SEQUENCE ELEMENT IS30A-RELATED"/>
    <property type="match status" value="1"/>
</dbReference>
<organism evidence="2">
    <name type="scientific">Saccharolobus solfataricus</name>
    <name type="common">Sulfolobus solfataricus</name>
    <dbReference type="NCBI Taxonomy" id="2287"/>
    <lineage>
        <taxon>Archaea</taxon>
        <taxon>Thermoproteota</taxon>
        <taxon>Thermoprotei</taxon>
        <taxon>Sulfolobales</taxon>
        <taxon>Sulfolobaceae</taxon>
        <taxon>Saccharolobus</taxon>
    </lineage>
</organism>
<evidence type="ECO:0000313" key="2">
    <source>
        <dbReference type="EMBL" id="AAC38614.1"/>
    </source>
</evidence>
<name>O74034_SACSO</name>
<dbReference type="InterPro" id="IPR036397">
    <property type="entry name" value="RNaseH_sf"/>
</dbReference>
<dbReference type="BRENDA" id="2.7.7.B22">
    <property type="organism ID" value="6163"/>
</dbReference>
<dbReference type="Gene3D" id="3.30.420.10">
    <property type="entry name" value="Ribonuclease H-like superfamily/Ribonuclease H"/>
    <property type="match status" value="1"/>
</dbReference>
<dbReference type="InterPro" id="IPR001584">
    <property type="entry name" value="Integrase_cat-core"/>
</dbReference>
<proteinExistence type="predicted"/>
<dbReference type="EMBL" id="U85710">
    <property type="protein sequence ID" value="AAC38614.1"/>
    <property type="molecule type" value="Genomic_DNA"/>
</dbReference>